<organism evidence="11 12">
    <name type="scientific">Theileria orientalis</name>
    <dbReference type="NCBI Taxonomy" id="68886"/>
    <lineage>
        <taxon>Eukaryota</taxon>
        <taxon>Sar</taxon>
        <taxon>Alveolata</taxon>
        <taxon>Apicomplexa</taxon>
        <taxon>Aconoidasida</taxon>
        <taxon>Piroplasmida</taxon>
        <taxon>Theileriidae</taxon>
        <taxon>Theileria</taxon>
    </lineage>
</organism>
<dbReference type="OrthoDB" id="686384at2759"/>
<dbReference type="Gene3D" id="3.90.1490.10">
    <property type="entry name" value="putative n-type atp pyrophosphatase, domain 2"/>
    <property type="match status" value="1"/>
</dbReference>
<keyword evidence="6" id="KW-0067">ATP-binding</keyword>
<dbReference type="NCBIfam" id="TIGR00290">
    <property type="entry name" value="MJ0570_dom"/>
    <property type="match status" value="1"/>
</dbReference>
<evidence type="ECO:0000256" key="5">
    <source>
        <dbReference type="ARBA" id="ARBA00022741"/>
    </source>
</evidence>
<protein>
    <recommendedName>
        <fullName evidence="3">Diphthine--ammonia ligase</fullName>
        <ecNumber evidence="2">6.3.1.14</ecNumber>
    </recommendedName>
    <alternativeName>
        <fullName evidence="7">Diphthamide synthase</fullName>
    </alternativeName>
    <alternativeName>
        <fullName evidence="8">Diphthamide synthetase</fullName>
    </alternativeName>
</protein>
<comment type="pathway">
    <text evidence="1">Protein modification; peptidyl-diphthamide biosynthesis.</text>
</comment>
<keyword evidence="5" id="KW-0547">Nucleotide-binding</keyword>
<evidence type="ECO:0000256" key="1">
    <source>
        <dbReference type="ARBA" id="ARBA00005156"/>
    </source>
</evidence>
<evidence type="ECO:0000313" key="11">
    <source>
        <dbReference type="EMBL" id="UKJ90405.1"/>
    </source>
</evidence>
<evidence type="ECO:0000256" key="4">
    <source>
        <dbReference type="ARBA" id="ARBA00022598"/>
    </source>
</evidence>
<dbReference type="InterPro" id="IPR030662">
    <property type="entry name" value="DPH6/MJ0570"/>
</dbReference>
<dbReference type="Pfam" id="PF01902">
    <property type="entry name" value="Diphthami_syn_2"/>
    <property type="match status" value="1"/>
</dbReference>
<evidence type="ECO:0000256" key="2">
    <source>
        <dbReference type="ARBA" id="ARBA00012089"/>
    </source>
</evidence>
<feature type="domain" description="Diphthamide synthase" evidence="10">
    <location>
        <begin position="1"/>
        <end position="230"/>
    </location>
</feature>
<dbReference type="GO" id="GO:0017183">
    <property type="term" value="P:protein histidyl modification to diphthamide"/>
    <property type="evidence" value="ECO:0007669"/>
    <property type="project" value="TreeGrafter"/>
</dbReference>
<dbReference type="GO" id="GO:0017178">
    <property type="term" value="F:diphthine-ammonia ligase activity"/>
    <property type="evidence" value="ECO:0007669"/>
    <property type="project" value="UniProtKB-EC"/>
</dbReference>
<dbReference type="SUPFAM" id="SSF52402">
    <property type="entry name" value="Adenine nucleotide alpha hydrolases-like"/>
    <property type="match status" value="1"/>
</dbReference>
<evidence type="ECO:0000313" key="12">
    <source>
        <dbReference type="Proteomes" id="UP000244803"/>
    </source>
</evidence>
<evidence type="ECO:0000256" key="8">
    <source>
        <dbReference type="ARBA" id="ARBA00031552"/>
    </source>
</evidence>
<evidence type="ECO:0000256" key="3">
    <source>
        <dbReference type="ARBA" id="ARBA00018426"/>
    </source>
</evidence>
<evidence type="ECO:0000256" key="9">
    <source>
        <dbReference type="ARBA" id="ARBA00048108"/>
    </source>
</evidence>
<evidence type="ECO:0000256" key="6">
    <source>
        <dbReference type="ARBA" id="ARBA00022840"/>
    </source>
</evidence>
<dbReference type="Gene3D" id="3.40.50.620">
    <property type="entry name" value="HUPs"/>
    <property type="match status" value="1"/>
</dbReference>
<dbReference type="FunFam" id="3.40.50.620:FF:000145">
    <property type="entry name" value="ATP-binding domain containing protein"/>
    <property type="match status" value="1"/>
</dbReference>
<evidence type="ECO:0000259" key="10">
    <source>
        <dbReference type="Pfam" id="PF01902"/>
    </source>
</evidence>
<sequence length="250" mass="28575">MKLFSLISGGKDSIYSILCARRQGHEVVLLGHMIPKDSNTHELDSYMFQTIGHNAIKSISECLEIPLIEREISGFSSSTQSLTYTPDSLDEVEDLYYLVEEALKVNDGIEGVLTGAICSRYQLERVKNVCSRLRLESVSPLWERDQSELLSDMIKDKMEAIVIKTCSLGLNESHLGKTISELYEEFTKMRHKFGFNVCGEGGEYESLVLDCTMYKKRIVIEEHEKIYHSKDPYAPTILYVPTKWRLESKE</sequence>
<reference evidence="11" key="1">
    <citation type="submission" date="2022-07" db="EMBL/GenBank/DDBJ databases">
        <title>Evaluation of T. orientalis genome assembly methods using nanopore sequencing and analysis of variation between genomes.</title>
        <authorList>
            <person name="Yam J."/>
            <person name="Micallef M.L."/>
            <person name="Liu M."/>
            <person name="Djordjevic S.P."/>
            <person name="Bogema D.R."/>
            <person name="Jenkins C."/>
        </authorList>
    </citation>
    <scope>NUCLEOTIDE SEQUENCE</scope>
    <source>
        <strain evidence="11">Fish Creek</strain>
    </source>
</reference>
<dbReference type="PANTHER" id="PTHR12196:SF2">
    <property type="entry name" value="DIPHTHINE--AMMONIA LIGASE"/>
    <property type="match status" value="1"/>
</dbReference>
<dbReference type="InterPro" id="IPR014729">
    <property type="entry name" value="Rossmann-like_a/b/a_fold"/>
</dbReference>
<dbReference type="EC" id="6.3.1.14" evidence="2"/>
<dbReference type="CDD" id="cd01994">
    <property type="entry name" value="AANH_PF0828-like"/>
    <property type="match status" value="1"/>
</dbReference>
<proteinExistence type="predicted"/>
<dbReference type="PIRSF" id="PIRSF039123">
    <property type="entry name" value="Diphthamide_synthase"/>
    <property type="match status" value="1"/>
</dbReference>
<dbReference type="PANTHER" id="PTHR12196">
    <property type="entry name" value="DOMAIN OF UNKNOWN FUNCTION 71 DUF71 -CONTAINING PROTEIN"/>
    <property type="match status" value="1"/>
</dbReference>
<name>A0A976M8C1_THEOR</name>
<accession>A0A976M8C1</accession>
<evidence type="ECO:0000256" key="7">
    <source>
        <dbReference type="ARBA" id="ARBA00029814"/>
    </source>
</evidence>
<dbReference type="Proteomes" id="UP000244803">
    <property type="component" value="Chromosome 2"/>
</dbReference>
<gene>
    <name evidence="11" type="ORF">MACJ_001338</name>
</gene>
<dbReference type="GO" id="GO:0005524">
    <property type="term" value="F:ATP binding"/>
    <property type="evidence" value="ECO:0007669"/>
    <property type="project" value="UniProtKB-KW"/>
</dbReference>
<dbReference type="InterPro" id="IPR002761">
    <property type="entry name" value="Diphthami_syn_dom"/>
</dbReference>
<comment type="catalytic activity">
    <reaction evidence="9">
        <text>diphthine-[translation elongation factor 2] + NH4(+) + ATP = diphthamide-[translation elongation factor 2] + AMP + diphosphate + H(+)</text>
        <dbReference type="Rhea" id="RHEA:19753"/>
        <dbReference type="Rhea" id="RHEA-COMP:10172"/>
        <dbReference type="Rhea" id="RHEA-COMP:10174"/>
        <dbReference type="ChEBI" id="CHEBI:15378"/>
        <dbReference type="ChEBI" id="CHEBI:16692"/>
        <dbReference type="ChEBI" id="CHEBI:28938"/>
        <dbReference type="ChEBI" id="CHEBI:30616"/>
        <dbReference type="ChEBI" id="CHEBI:33019"/>
        <dbReference type="ChEBI" id="CHEBI:82696"/>
        <dbReference type="ChEBI" id="CHEBI:456215"/>
        <dbReference type="EC" id="6.3.1.14"/>
    </reaction>
</comment>
<dbReference type="AlphaFoldDB" id="A0A976M8C1"/>
<dbReference type="EMBL" id="CP056068">
    <property type="protein sequence ID" value="UKJ90405.1"/>
    <property type="molecule type" value="Genomic_DNA"/>
</dbReference>
<keyword evidence="4 11" id="KW-0436">Ligase</keyword>
<dbReference type="FunFam" id="3.90.1490.10:FF:000001">
    <property type="entry name" value="Diphthine--ammonia ligase"/>
    <property type="match status" value="1"/>
</dbReference>